<dbReference type="GO" id="GO:0006338">
    <property type="term" value="P:chromatin remodeling"/>
    <property type="evidence" value="ECO:0007669"/>
    <property type="project" value="TreeGrafter"/>
</dbReference>
<accession>A0A1Y2H709</accession>
<dbReference type="SUPFAM" id="SSF47370">
    <property type="entry name" value="Bromodomain"/>
    <property type="match status" value="2"/>
</dbReference>
<dbReference type="STRING" id="765915.A0A1Y2H709"/>
<feature type="domain" description="Bromo" evidence="3">
    <location>
        <begin position="17"/>
        <end position="89"/>
    </location>
</feature>
<keyword evidence="5" id="KW-1185">Reference proteome</keyword>
<organism evidence="4 5">
    <name type="scientific">Catenaria anguillulae PL171</name>
    <dbReference type="NCBI Taxonomy" id="765915"/>
    <lineage>
        <taxon>Eukaryota</taxon>
        <taxon>Fungi</taxon>
        <taxon>Fungi incertae sedis</taxon>
        <taxon>Blastocladiomycota</taxon>
        <taxon>Blastocladiomycetes</taxon>
        <taxon>Blastocladiales</taxon>
        <taxon>Catenariaceae</taxon>
        <taxon>Catenaria</taxon>
    </lineage>
</organism>
<evidence type="ECO:0000256" key="1">
    <source>
        <dbReference type="ARBA" id="ARBA00023117"/>
    </source>
</evidence>
<gene>
    <name evidence="4" type="ORF">BCR44DRAFT_1377545</name>
</gene>
<evidence type="ECO:0000313" key="5">
    <source>
        <dbReference type="Proteomes" id="UP000193411"/>
    </source>
</evidence>
<evidence type="ECO:0000259" key="3">
    <source>
        <dbReference type="PROSITE" id="PS50014"/>
    </source>
</evidence>
<name>A0A1Y2H709_9FUNG</name>
<dbReference type="GO" id="GO:0000785">
    <property type="term" value="C:chromatin"/>
    <property type="evidence" value="ECO:0007669"/>
    <property type="project" value="TreeGrafter"/>
</dbReference>
<feature type="domain" description="Bromo" evidence="3">
    <location>
        <begin position="178"/>
        <end position="249"/>
    </location>
</feature>
<dbReference type="Pfam" id="PF00439">
    <property type="entry name" value="Bromodomain"/>
    <property type="match status" value="2"/>
</dbReference>
<dbReference type="InterPro" id="IPR050935">
    <property type="entry name" value="Bromo_chromatin_reader"/>
</dbReference>
<dbReference type="InterPro" id="IPR018359">
    <property type="entry name" value="Bromodomain_CS"/>
</dbReference>
<sequence>MSQAQYKHLLSTLRSIKRLKDAAPFTAPVDWKALNLPDYPLIIKRPMDLKTMEAKLQAKEYTLVDQVIADFDTMVDNCVRYNGEKSIYSAMARKIRQSLDKHLERLPPPDPSSPGLAAFGSSVASSARSSTSSLPSAVGGGASTPGAASAVAAANAAARNQHEMDAALAVVRELFKRQYQEFAAPFLVPVDRRMYPQYYETIRQPMDFGTIRERLEAGGHYASAAQVEADCNLVFKNCFKFNPPGNPVRSMGMKLEALFKGLWANRSTMIPPLP</sequence>
<dbReference type="EMBL" id="MCFL01000131">
    <property type="protein sequence ID" value="ORZ29751.1"/>
    <property type="molecule type" value="Genomic_DNA"/>
</dbReference>
<evidence type="ECO:0000313" key="4">
    <source>
        <dbReference type="EMBL" id="ORZ29751.1"/>
    </source>
</evidence>
<dbReference type="Proteomes" id="UP000193411">
    <property type="component" value="Unassembled WGS sequence"/>
</dbReference>
<dbReference type="PANTHER" id="PTHR22880:SF225">
    <property type="entry name" value="BROMODOMAIN-CONTAINING PROTEIN BET-1-RELATED"/>
    <property type="match status" value="1"/>
</dbReference>
<reference evidence="4 5" key="1">
    <citation type="submission" date="2016-07" db="EMBL/GenBank/DDBJ databases">
        <title>Pervasive Adenine N6-methylation of Active Genes in Fungi.</title>
        <authorList>
            <consortium name="DOE Joint Genome Institute"/>
            <person name="Mondo S.J."/>
            <person name="Dannebaum R.O."/>
            <person name="Kuo R.C."/>
            <person name="Labutti K."/>
            <person name="Haridas S."/>
            <person name="Kuo A."/>
            <person name="Salamov A."/>
            <person name="Ahrendt S.R."/>
            <person name="Lipzen A."/>
            <person name="Sullivan W."/>
            <person name="Andreopoulos W.B."/>
            <person name="Clum A."/>
            <person name="Lindquist E."/>
            <person name="Daum C."/>
            <person name="Ramamoorthy G.K."/>
            <person name="Gryganskyi A."/>
            <person name="Culley D."/>
            <person name="Magnuson J.K."/>
            <person name="James T.Y."/>
            <person name="O'Malley M.A."/>
            <person name="Stajich J.E."/>
            <person name="Spatafora J.W."/>
            <person name="Visel A."/>
            <person name="Grigoriev I.V."/>
        </authorList>
    </citation>
    <scope>NUCLEOTIDE SEQUENCE [LARGE SCALE GENOMIC DNA]</scope>
    <source>
        <strain evidence="4 5">PL171</strain>
    </source>
</reference>
<dbReference type="InterPro" id="IPR001487">
    <property type="entry name" value="Bromodomain"/>
</dbReference>
<protein>
    <submittedName>
        <fullName evidence="4">Bromodomain-containing protein</fullName>
    </submittedName>
</protein>
<dbReference type="PROSITE" id="PS50014">
    <property type="entry name" value="BROMODOMAIN_2"/>
    <property type="match status" value="2"/>
</dbReference>
<dbReference type="OrthoDB" id="784962at2759"/>
<dbReference type="AlphaFoldDB" id="A0A1Y2H709"/>
<keyword evidence="1 2" id="KW-0103">Bromodomain</keyword>
<dbReference type="Gene3D" id="1.20.920.10">
    <property type="entry name" value="Bromodomain-like"/>
    <property type="match status" value="2"/>
</dbReference>
<evidence type="ECO:0000256" key="2">
    <source>
        <dbReference type="PROSITE-ProRule" id="PRU00035"/>
    </source>
</evidence>
<dbReference type="PROSITE" id="PS00633">
    <property type="entry name" value="BROMODOMAIN_1"/>
    <property type="match status" value="1"/>
</dbReference>
<feature type="non-terminal residue" evidence="4">
    <location>
        <position position="274"/>
    </location>
</feature>
<dbReference type="GO" id="GO:0005634">
    <property type="term" value="C:nucleus"/>
    <property type="evidence" value="ECO:0007669"/>
    <property type="project" value="TreeGrafter"/>
</dbReference>
<comment type="caution">
    <text evidence="4">The sequence shown here is derived from an EMBL/GenBank/DDBJ whole genome shotgun (WGS) entry which is preliminary data.</text>
</comment>
<dbReference type="SMART" id="SM00297">
    <property type="entry name" value="BROMO"/>
    <property type="match status" value="2"/>
</dbReference>
<dbReference type="InterPro" id="IPR036427">
    <property type="entry name" value="Bromodomain-like_sf"/>
</dbReference>
<proteinExistence type="predicted"/>
<dbReference type="PANTHER" id="PTHR22880">
    <property type="entry name" value="FALZ-RELATED BROMODOMAIN-CONTAINING PROTEINS"/>
    <property type="match status" value="1"/>
</dbReference>
<dbReference type="GO" id="GO:0006355">
    <property type="term" value="P:regulation of DNA-templated transcription"/>
    <property type="evidence" value="ECO:0007669"/>
    <property type="project" value="TreeGrafter"/>
</dbReference>
<dbReference type="PRINTS" id="PR00503">
    <property type="entry name" value="BROMODOMAIN"/>
</dbReference>